<dbReference type="InterPro" id="IPR036188">
    <property type="entry name" value="FAD/NAD-bd_sf"/>
</dbReference>
<dbReference type="Proteomes" id="UP000250266">
    <property type="component" value="Unassembled WGS sequence"/>
</dbReference>
<dbReference type="AlphaFoldDB" id="A0A8E2JBK6"/>
<proteinExistence type="inferred from homology"/>
<dbReference type="Pfam" id="PF05199">
    <property type="entry name" value="GMC_oxred_C"/>
    <property type="match status" value="1"/>
</dbReference>
<dbReference type="GO" id="GO:0050660">
    <property type="term" value="F:flavin adenine dinucleotide binding"/>
    <property type="evidence" value="ECO:0007669"/>
    <property type="project" value="InterPro"/>
</dbReference>
<keyword evidence="4" id="KW-1185">Reference proteome</keyword>
<evidence type="ECO:0000313" key="3">
    <source>
        <dbReference type="EMBL" id="OCK76009.1"/>
    </source>
</evidence>
<dbReference type="InterPro" id="IPR012132">
    <property type="entry name" value="GMC_OxRdtase"/>
</dbReference>
<name>A0A8E2JBK6_9PEZI</name>
<protein>
    <recommendedName>
        <fullName evidence="2">Glucose-methanol-choline oxidoreductase C-terminal domain-containing protein</fullName>
    </recommendedName>
</protein>
<dbReference type="PANTHER" id="PTHR11552">
    <property type="entry name" value="GLUCOSE-METHANOL-CHOLINE GMC OXIDOREDUCTASE"/>
    <property type="match status" value="1"/>
</dbReference>
<dbReference type="OrthoDB" id="269227at2759"/>
<dbReference type="PANTHER" id="PTHR11552:SF134">
    <property type="entry name" value="GLUCOSE-METHANOL-CHOLINE OXIDOREDUCTASE N-TERMINAL DOMAIN-CONTAINING PROTEIN"/>
    <property type="match status" value="1"/>
</dbReference>
<accession>A0A8E2JBK6</accession>
<evidence type="ECO:0000256" key="1">
    <source>
        <dbReference type="ARBA" id="ARBA00010790"/>
    </source>
</evidence>
<dbReference type="EMBL" id="KV745251">
    <property type="protein sequence ID" value="OCK76009.1"/>
    <property type="molecule type" value="Genomic_DNA"/>
</dbReference>
<reference evidence="3 4" key="1">
    <citation type="journal article" date="2016" name="Nat. Commun.">
        <title>Ectomycorrhizal ecology is imprinted in the genome of the dominant symbiotic fungus Cenococcum geophilum.</title>
        <authorList>
            <consortium name="DOE Joint Genome Institute"/>
            <person name="Peter M."/>
            <person name="Kohler A."/>
            <person name="Ohm R.A."/>
            <person name="Kuo A."/>
            <person name="Krutzmann J."/>
            <person name="Morin E."/>
            <person name="Arend M."/>
            <person name="Barry K.W."/>
            <person name="Binder M."/>
            <person name="Choi C."/>
            <person name="Clum A."/>
            <person name="Copeland A."/>
            <person name="Grisel N."/>
            <person name="Haridas S."/>
            <person name="Kipfer T."/>
            <person name="LaButti K."/>
            <person name="Lindquist E."/>
            <person name="Lipzen A."/>
            <person name="Maire R."/>
            <person name="Meier B."/>
            <person name="Mihaltcheva S."/>
            <person name="Molinier V."/>
            <person name="Murat C."/>
            <person name="Poggeler S."/>
            <person name="Quandt C.A."/>
            <person name="Sperisen C."/>
            <person name="Tritt A."/>
            <person name="Tisserant E."/>
            <person name="Crous P.W."/>
            <person name="Henrissat B."/>
            <person name="Nehls U."/>
            <person name="Egli S."/>
            <person name="Spatafora J.W."/>
            <person name="Grigoriev I.V."/>
            <person name="Martin F.M."/>
        </authorList>
    </citation>
    <scope>NUCLEOTIDE SEQUENCE [LARGE SCALE GENOMIC DNA]</scope>
    <source>
        <strain evidence="3 4">CBS 459.81</strain>
    </source>
</reference>
<comment type="similarity">
    <text evidence="1">Belongs to the GMC oxidoreductase family.</text>
</comment>
<sequence>MNQASNVMSKDFCKARPVLLMGILWEEAGPMWHANGTLKMGKRDDPTACVGIDFRVYGMEGLRVVDLSDSLLTTKAYLIG</sequence>
<feature type="domain" description="Glucose-methanol-choline oxidoreductase C-terminal" evidence="2">
    <location>
        <begin position="26"/>
        <end position="68"/>
    </location>
</feature>
<dbReference type="InterPro" id="IPR007867">
    <property type="entry name" value="GMC_OxRtase_C"/>
</dbReference>
<organism evidence="3 4">
    <name type="scientific">Lepidopterella palustris CBS 459.81</name>
    <dbReference type="NCBI Taxonomy" id="1314670"/>
    <lineage>
        <taxon>Eukaryota</taxon>
        <taxon>Fungi</taxon>
        <taxon>Dikarya</taxon>
        <taxon>Ascomycota</taxon>
        <taxon>Pezizomycotina</taxon>
        <taxon>Dothideomycetes</taxon>
        <taxon>Pleosporomycetidae</taxon>
        <taxon>Mytilinidiales</taxon>
        <taxon>Argynnaceae</taxon>
        <taxon>Lepidopterella</taxon>
    </lineage>
</organism>
<evidence type="ECO:0000259" key="2">
    <source>
        <dbReference type="Pfam" id="PF05199"/>
    </source>
</evidence>
<evidence type="ECO:0000313" key="4">
    <source>
        <dbReference type="Proteomes" id="UP000250266"/>
    </source>
</evidence>
<dbReference type="GO" id="GO:0016614">
    <property type="term" value="F:oxidoreductase activity, acting on CH-OH group of donors"/>
    <property type="evidence" value="ECO:0007669"/>
    <property type="project" value="InterPro"/>
</dbReference>
<dbReference type="Gene3D" id="3.50.50.60">
    <property type="entry name" value="FAD/NAD(P)-binding domain"/>
    <property type="match status" value="1"/>
</dbReference>
<gene>
    <name evidence="3" type="ORF">K432DRAFT_385761</name>
</gene>